<keyword evidence="4" id="KW-0472">Membrane</keyword>
<evidence type="ECO:0000256" key="3">
    <source>
        <dbReference type="ARBA" id="ARBA00022729"/>
    </source>
</evidence>
<dbReference type="KEGG" id="kuy:FY550_02480"/>
<dbReference type="PANTHER" id="PTHR38776">
    <property type="entry name" value="MLTA-INTERACTING PROTEIN-RELATED"/>
    <property type="match status" value="1"/>
</dbReference>
<keyword evidence="7" id="KW-1185">Reference proteome</keyword>
<evidence type="ECO:0000313" key="6">
    <source>
        <dbReference type="EMBL" id="QEL12686.1"/>
    </source>
</evidence>
<name>A0A5C1A3A6_9GAMM</name>
<dbReference type="Pfam" id="PF06629">
    <property type="entry name" value="MipA"/>
    <property type="match status" value="1"/>
</dbReference>
<keyword evidence="3" id="KW-0732">Signal</keyword>
<dbReference type="GO" id="GO:0009279">
    <property type="term" value="C:cell outer membrane"/>
    <property type="evidence" value="ECO:0007669"/>
    <property type="project" value="UniProtKB-SubCell"/>
</dbReference>
<comment type="subcellular location">
    <subcellularLocation>
        <location evidence="1">Cell outer membrane</location>
    </subcellularLocation>
</comment>
<comment type="similarity">
    <text evidence="2">Belongs to the MipA/OmpV family.</text>
</comment>
<evidence type="ECO:0000256" key="1">
    <source>
        <dbReference type="ARBA" id="ARBA00004442"/>
    </source>
</evidence>
<sequence>MLGGLLLTGVAQAQSPGWEGTIGAGGLYSPDYLGSDDYEWKARPALDVSYGDTFFVSVTDGIGWNVVHQDKWRVAPFIGYTFGRDDDGDLDDLDKVDGGATAGLRVSYRDDAWRYKASVETPFTGDIDGYRFRFGATYVTRLGERAAFTLGPRVSYTSAAWTDDLFSVSQRESTRSGIDAYNPDNGYFSIGTDASLSYYITRQWSITGLVGVARLTGDAKDSPIVDDIGDATQWRAGAFINYHF</sequence>
<dbReference type="Gene3D" id="2.40.160.20">
    <property type="match status" value="1"/>
</dbReference>
<dbReference type="AlphaFoldDB" id="A0A5C1A3A6"/>
<evidence type="ECO:0000313" key="7">
    <source>
        <dbReference type="Proteomes" id="UP000322553"/>
    </source>
</evidence>
<keyword evidence="5" id="KW-0998">Cell outer membrane</keyword>
<evidence type="ECO:0000256" key="4">
    <source>
        <dbReference type="ARBA" id="ARBA00023136"/>
    </source>
</evidence>
<dbReference type="Proteomes" id="UP000322553">
    <property type="component" value="Chromosome"/>
</dbReference>
<evidence type="ECO:0000256" key="5">
    <source>
        <dbReference type="ARBA" id="ARBA00023237"/>
    </source>
</evidence>
<accession>A0A5C1A3A6</accession>
<evidence type="ECO:0000256" key="2">
    <source>
        <dbReference type="ARBA" id="ARBA00005722"/>
    </source>
</evidence>
<dbReference type="EMBL" id="CP043420">
    <property type="protein sequence ID" value="QEL12686.1"/>
    <property type="molecule type" value="Genomic_DNA"/>
</dbReference>
<organism evidence="6 7">
    <name type="scientific">Kushneria phosphatilytica</name>
    <dbReference type="NCBI Taxonomy" id="657387"/>
    <lineage>
        <taxon>Bacteria</taxon>
        <taxon>Pseudomonadati</taxon>
        <taxon>Pseudomonadota</taxon>
        <taxon>Gammaproteobacteria</taxon>
        <taxon>Oceanospirillales</taxon>
        <taxon>Halomonadaceae</taxon>
        <taxon>Kushneria</taxon>
    </lineage>
</organism>
<gene>
    <name evidence="6" type="ORF">FY550_02480</name>
</gene>
<dbReference type="PANTHER" id="PTHR38776:SF1">
    <property type="entry name" value="MLTA-INTERACTING PROTEIN-RELATED"/>
    <property type="match status" value="1"/>
</dbReference>
<proteinExistence type="inferred from homology"/>
<protein>
    <submittedName>
        <fullName evidence="6">MipA/OmpV family protein</fullName>
    </submittedName>
</protein>
<reference evidence="6 7" key="1">
    <citation type="submission" date="2019-08" db="EMBL/GenBank/DDBJ databases">
        <title>Complete genome sequence of Kushneria sp. YCWA18, a halophilic phosphate-solubilizing bacterium isolated from Daqiao saltern in China.</title>
        <authorList>
            <person name="Du G.-X."/>
            <person name="Qu L.-Y."/>
        </authorList>
    </citation>
    <scope>NUCLEOTIDE SEQUENCE [LARGE SCALE GENOMIC DNA]</scope>
    <source>
        <strain evidence="6 7">YCWA18</strain>
    </source>
</reference>
<dbReference type="InterPro" id="IPR010583">
    <property type="entry name" value="MipA"/>
</dbReference>